<dbReference type="Proteomes" id="UP001500979">
    <property type="component" value="Unassembled WGS sequence"/>
</dbReference>
<sequence length="277" mass="30984">MPRIRSIKPEFFTSEVVAELTLRARLTWIGLWTHCDDEGRCKDNPRLIHAALYPLDPDVTADDVAADLAELAKRQRVVRYVVDGRAYLQVTNWKEHQKPNRPQGSKFPAPADGHVQDPAGQDASVSDHGVFTDDSVKDQCVVTGGVVEEGRGEGAEEKEGETRAGTRTTTRATRIPDDFEVTAEMIEWARQNTPLVGRTETDKFVDYWRGRSGQGATKRDWTATWRNWMRRAQEDAERRGPRRSAGSTTKDDRINALDAFLEDESGTHLRALPGGAA</sequence>
<dbReference type="RefSeq" id="WP_344677354.1">
    <property type="nucleotide sequence ID" value="NZ_BAAAUX010000001.1"/>
</dbReference>
<feature type="compositionally biased region" description="Basic and acidic residues" evidence="1">
    <location>
        <begin position="148"/>
        <end position="164"/>
    </location>
</feature>
<name>A0ABN3V111_9PSEU</name>
<comment type="caution">
    <text evidence="2">The sequence shown here is derived from an EMBL/GenBank/DDBJ whole genome shotgun (WGS) entry which is preliminary data.</text>
</comment>
<accession>A0ABN3V111</accession>
<dbReference type="EMBL" id="BAAAUX010000001">
    <property type="protein sequence ID" value="GAA2773631.1"/>
    <property type="molecule type" value="Genomic_DNA"/>
</dbReference>
<protein>
    <submittedName>
        <fullName evidence="2">Uncharacterized protein</fullName>
    </submittedName>
</protein>
<evidence type="ECO:0000313" key="3">
    <source>
        <dbReference type="Proteomes" id="UP001500979"/>
    </source>
</evidence>
<organism evidence="2 3">
    <name type="scientific">Saccharopolyspora taberi</name>
    <dbReference type="NCBI Taxonomy" id="60895"/>
    <lineage>
        <taxon>Bacteria</taxon>
        <taxon>Bacillati</taxon>
        <taxon>Actinomycetota</taxon>
        <taxon>Actinomycetes</taxon>
        <taxon>Pseudonocardiales</taxon>
        <taxon>Pseudonocardiaceae</taxon>
        <taxon>Saccharopolyspora</taxon>
    </lineage>
</organism>
<feature type="region of interest" description="Disordered" evidence="1">
    <location>
        <begin position="232"/>
        <end position="254"/>
    </location>
</feature>
<feature type="region of interest" description="Disordered" evidence="1">
    <location>
        <begin position="95"/>
        <end position="127"/>
    </location>
</feature>
<gene>
    <name evidence="2" type="ORF">GCM10010470_01700</name>
</gene>
<keyword evidence="3" id="KW-1185">Reference proteome</keyword>
<proteinExistence type="predicted"/>
<feature type="region of interest" description="Disordered" evidence="1">
    <location>
        <begin position="146"/>
        <end position="169"/>
    </location>
</feature>
<evidence type="ECO:0000256" key="1">
    <source>
        <dbReference type="SAM" id="MobiDB-lite"/>
    </source>
</evidence>
<reference evidence="2 3" key="1">
    <citation type="journal article" date="2019" name="Int. J. Syst. Evol. Microbiol.">
        <title>The Global Catalogue of Microorganisms (GCM) 10K type strain sequencing project: providing services to taxonomists for standard genome sequencing and annotation.</title>
        <authorList>
            <consortium name="The Broad Institute Genomics Platform"/>
            <consortium name="The Broad Institute Genome Sequencing Center for Infectious Disease"/>
            <person name="Wu L."/>
            <person name="Ma J."/>
        </authorList>
    </citation>
    <scope>NUCLEOTIDE SEQUENCE [LARGE SCALE GENOMIC DNA]</scope>
    <source>
        <strain evidence="2 3">JCM 9383</strain>
    </source>
</reference>
<evidence type="ECO:0000313" key="2">
    <source>
        <dbReference type="EMBL" id="GAA2773631.1"/>
    </source>
</evidence>